<proteinExistence type="predicted"/>
<dbReference type="RefSeq" id="WP_075756308.1">
    <property type="nucleotide sequence ID" value="NZ_CP146991.1"/>
</dbReference>
<gene>
    <name evidence="1" type="primary">apu</name>
    <name evidence="1" type="ORF">SSPH_04447</name>
</gene>
<keyword evidence="2" id="KW-1185">Reference proteome</keyword>
<comment type="caution">
    <text evidence="1">The sequence shown here is derived from an EMBL/GenBank/DDBJ whole genome shotgun (WGS) entry which is preliminary data.</text>
</comment>
<organism evidence="1 2">
    <name type="scientific">Sporomusa sphaeroides DSM 2875</name>
    <dbReference type="NCBI Taxonomy" id="1337886"/>
    <lineage>
        <taxon>Bacteria</taxon>
        <taxon>Bacillati</taxon>
        <taxon>Bacillota</taxon>
        <taxon>Negativicutes</taxon>
        <taxon>Selenomonadales</taxon>
        <taxon>Sporomusaceae</taxon>
        <taxon>Sporomusa</taxon>
    </lineage>
</organism>
<dbReference type="Proteomes" id="UP000245702">
    <property type="component" value="Unassembled WGS sequence"/>
</dbReference>
<protein>
    <submittedName>
        <fullName evidence="1">Amylopullulanase</fullName>
    </submittedName>
</protein>
<dbReference type="InterPro" id="IPR003961">
    <property type="entry name" value="FN3_dom"/>
</dbReference>
<dbReference type="SUPFAM" id="SSF49265">
    <property type="entry name" value="Fibronectin type III"/>
    <property type="match status" value="1"/>
</dbReference>
<evidence type="ECO:0000313" key="2">
    <source>
        <dbReference type="Proteomes" id="UP000245702"/>
    </source>
</evidence>
<dbReference type="Gene3D" id="2.60.120.260">
    <property type="entry name" value="Galactose-binding domain-like"/>
    <property type="match status" value="1"/>
</dbReference>
<dbReference type="EMBL" id="FCOW01000045">
    <property type="protein sequence ID" value="CVK21739.1"/>
    <property type="molecule type" value="Genomic_DNA"/>
</dbReference>
<dbReference type="Gene3D" id="2.60.40.10">
    <property type="entry name" value="Immunoglobulins"/>
    <property type="match status" value="1"/>
</dbReference>
<sequence length="306" mass="33843">MATIGQPLTAPEAGWRRYDERDSRIKYTGDWSFRTDVTADYKSTRTYSSTNDNEMQINFYGSKVRLLGPSSPGRPQNGSAEVYLDNTFVGMVHQYADPGNLTVLNFEYVNLSKDVHVIKVITKNLIRDERWCTLDAIDIDSDGYLVHPISVNLTANAGDSQVTLIWESVTGATGYNVKRATTTAGPYEIIAANISGNSYVDTDVENGTTYYYVVTAIMAGEESGNSNEASALPEADDGQAILRVTMIDSSEREYKVTKAVANDFITWCNRSIGTGNSCYAFDKGIQSSKEYLFYEKISSFEVIPIA</sequence>
<name>A0ABM9W9B4_9FIRM</name>
<dbReference type="InterPro" id="IPR013783">
    <property type="entry name" value="Ig-like_fold"/>
</dbReference>
<evidence type="ECO:0000313" key="1">
    <source>
        <dbReference type="EMBL" id="CVK21739.1"/>
    </source>
</evidence>
<accession>A0ABM9W9B4</accession>
<dbReference type="InterPro" id="IPR036116">
    <property type="entry name" value="FN3_sf"/>
</dbReference>
<reference evidence="1 2" key="1">
    <citation type="submission" date="2016-01" db="EMBL/GenBank/DDBJ databases">
        <authorList>
            <person name="Brown R."/>
        </authorList>
    </citation>
    <scope>NUCLEOTIDE SEQUENCE [LARGE SCALE GENOMIC DNA]</scope>
    <source>
        <strain evidence="1">Sporomusa sphaeroides DSM 2875</strain>
    </source>
</reference>
<dbReference type="CDD" id="cd00063">
    <property type="entry name" value="FN3"/>
    <property type="match status" value="1"/>
</dbReference>